<reference evidence="3 5" key="1">
    <citation type="submission" date="2018-08" db="EMBL/GenBank/DDBJ databases">
        <title>The first complete genome of Treponema rectale (CHPAT), a commensal spirochete of the bovine rectum.</title>
        <authorList>
            <person name="Staton G.J."/>
            <person name="Clegg S.R."/>
            <person name="Carter S.D."/>
            <person name="Radford A.D."/>
            <person name="Darby A."/>
            <person name="Hall N."/>
            <person name="Birtles R.J."/>
            <person name="Evans N.J."/>
        </authorList>
    </citation>
    <scope>NUCLEOTIDE SEQUENCE [LARGE SCALE GENOMIC DNA]</scope>
    <source>
        <strain evidence="3 5">CHPA</strain>
    </source>
</reference>
<dbReference type="CDD" id="cd16936">
    <property type="entry name" value="HATPase_RsbW-like"/>
    <property type="match status" value="1"/>
</dbReference>
<dbReference type="Gene3D" id="3.30.565.10">
    <property type="entry name" value="Histidine kinase-like ATPase, C-terminal domain"/>
    <property type="match status" value="1"/>
</dbReference>
<feature type="domain" description="Histidine kinase/HSP90-like ATPase" evidence="1">
    <location>
        <begin position="10"/>
        <end position="131"/>
    </location>
</feature>
<evidence type="ECO:0000259" key="1">
    <source>
        <dbReference type="Pfam" id="PF13581"/>
    </source>
</evidence>
<protein>
    <submittedName>
        <fullName evidence="3">ATP-binding protein</fullName>
    </submittedName>
    <submittedName>
        <fullName evidence="2">Anti-sigma regulatory factor (Ser/Thr protein kinase)</fullName>
    </submittedName>
</protein>
<keyword evidence="4" id="KW-1185">Reference proteome</keyword>
<evidence type="ECO:0000313" key="5">
    <source>
        <dbReference type="Proteomes" id="UP000593591"/>
    </source>
</evidence>
<dbReference type="SUPFAM" id="SSF55874">
    <property type="entry name" value="ATPase domain of HSP90 chaperone/DNA topoisomerase II/histidine kinase"/>
    <property type="match status" value="1"/>
</dbReference>
<dbReference type="GO" id="GO:0005524">
    <property type="term" value="F:ATP binding"/>
    <property type="evidence" value="ECO:0007669"/>
    <property type="project" value="UniProtKB-KW"/>
</dbReference>
<dbReference type="Proteomes" id="UP000578697">
    <property type="component" value="Unassembled WGS sequence"/>
</dbReference>
<keyword evidence="3" id="KW-0067">ATP-binding</keyword>
<dbReference type="Proteomes" id="UP000593591">
    <property type="component" value="Chromosome"/>
</dbReference>
<accession>A0A840SBN2</accession>
<evidence type="ECO:0000313" key="4">
    <source>
        <dbReference type="Proteomes" id="UP000578697"/>
    </source>
</evidence>
<reference evidence="2 4" key="2">
    <citation type="submission" date="2020-08" db="EMBL/GenBank/DDBJ databases">
        <title>Genomic Encyclopedia of Type Strains, Phase IV (KMG-IV): sequencing the most valuable type-strain genomes for metagenomic binning, comparative biology and taxonomic classification.</title>
        <authorList>
            <person name="Goeker M."/>
        </authorList>
    </citation>
    <scope>NUCLEOTIDE SEQUENCE [LARGE SCALE GENOMIC DNA]</scope>
    <source>
        <strain evidence="2 4">DSM 103679</strain>
    </source>
</reference>
<dbReference type="InterPro" id="IPR003594">
    <property type="entry name" value="HATPase_dom"/>
</dbReference>
<dbReference type="RefSeq" id="WP_184651623.1">
    <property type="nucleotide sequence ID" value="NZ_JACHFR010000001.1"/>
</dbReference>
<dbReference type="AlphaFoldDB" id="A0A840SBN2"/>
<name>A0A840SBN2_9SPIR</name>
<evidence type="ECO:0000313" key="3">
    <source>
        <dbReference type="EMBL" id="QOS40100.1"/>
    </source>
</evidence>
<dbReference type="KEGG" id="trc:DYE49_06375"/>
<dbReference type="InterPro" id="IPR036890">
    <property type="entry name" value="HATPase_C_sf"/>
</dbReference>
<gene>
    <name evidence="3" type="ORF">DYE49_06375</name>
    <name evidence="2" type="ORF">HNP77_000539</name>
</gene>
<dbReference type="Pfam" id="PF13581">
    <property type="entry name" value="HATPase_c_2"/>
    <property type="match status" value="1"/>
</dbReference>
<proteinExistence type="predicted"/>
<dbReference type="EMBL" id="CP031517">
    <property type="protein sequence ID" value="QOS40100.1"/>
    <property type="molecule type" value="Genomic_DNA"/>
</dbReference>
<organism evidence="2 4">
    <name type="scientific">Treponema rectale</name>
    <dbReference type="NCBI Taxonomy" id="744512"/>
    <lineage>
        <taxon>Bacteria</taxon>
        <taxon>Pseudomonadati</taxon>
        <taxon>Spirochaetota</taxon>
        <taxon>Spirochaetia</taxon>
        <taxon>Spirochaetales</taxon>
        <taxon>Treponemataceae</taxon>
        <taxon>Treponema</taxon>
    </lineage>
</organism>
<sequence>MVSRTFKACDENMQAVNDFIHSNFPENISPKAAGEIDLAVEEIFVNIAHYAYHPETGTVEIECSVDEEGFLKIVFYDSGMPYNPLLRKDPDITQSAEERNIGGLGIFLTKKFMDDVGYFFAGGKNVLYIRKRL</sequence>
<evidence type="ECO:0000313" key="2">
    <source>
        <dbReference type="EMBL" id="MBB5218195.1"/>
    </source>
</evidence>
<keyword evidence="3" id="KW-0547">Nucleotide-binding</keyword>
<dbReference type="EMBL" id="JACHFR010000001">
    <property type="protein sequence ID" value="MBB5218195.1"/>
    <property type="molecule type" value="Genomic_DNA"/>
</dbReference>